<evidence type="ECO:0000259" key="2">
    <source>
        <dbReference type="Pfam" id="PF04993"/>
    </source>
</evidence>
<proteinExistence type="predicted"/>
<dbReference type="RefSeq" id="WP_181052627.1">
    <property type="nucleotide sequence ID" value="NZ_JACDXJ010000001.1"/>
</dbReference>
<organism evidence="3 4">
    <name type="scientific">Microvirga mediterraneensis</name>
    <dbReference type="NCBI Taxonomy" id="2754695"/>
    <lineage>
        <taxon>Bacteria</taxon>
        <taxon>Pseudomonadati</taxon>
        <taxon>Pseudomonadota</taxon>
        <taxon>Alphaproteobacteria</taxon>
        <taxon>Hyphomicrobiales</taxon>
        <taxon>Methylobacteriaceae</taxon>
        <taxon>Microvirga</taxon>
    </lineage>
</organism>
<feature type="domain" description="TfoX N-terminal" evidence="2">
    <location>
        <begin position="8"/>
        <end position="101"/>
    </location>
</feature>
<protein>
    <submittedName>
        <fullName evidence="3">TfoX/Sxy family protein</fullName>
    </submittedName>
</protein>
<dbReference type="EMBL" id="JACDXJ010000001">
    <property type="protein sequence ID" value="MBA1157119.1"/>
    <property type="molecule type" value="Genomic_DNA"/>
</dbReference>
<name>A0A838BPX4_9HYPH</name>
<dbReference type="PANTHER" id="PTHR36121:SF1">
    <property type="entry name" value="PROTEIN SXY"/>
    <property type="match status" value="1"/>
</dbReference>
<comment type="caution">
    <text evidence="3">The sequence shown here is derived from an EMBL/GenBank/DDBJ whole genome shotgun (WGS) entry which is preliminary data.</text>
</comment>
<dbReference type="InterPro" id="IPR007076">
    <property type="entry name" value="TfoX_N"/>
</dbReference>
<evidence type="ECO:0000313" key="4">
    <source>
        <dbReference type="Proteomes" id="UP000572984"/>
    </source>
</evidence>
<reference evidence="3 4" key="1">
    <citation type="submission" date="2020-07" db="EMBL/GenBank/DDBJ databases">
        <title>Draft genome and description of Microvirga mediterraneensis Marseille-Q2068 sp. nov.</title>
        <authorList>
            <person name="Boxberger M."/>
        </authorList>
    </citation>
    <scope>NUCLEOTIDE SEQUENCE [LARGE SCALE GENOMIC DNA]</scope>
    <source>
        <strain evidence="3 4">Marseille-Q2068</strain>
    </source>
</reference>
<keyword evidence="4" id="KW-1185">Reference proteome</keyword>
<feature type="compositionally biased region" description="Low complexity" evidence="1">
    <location>
        <begin position="118"/>
        <end position="127"/>
    </location>
</feature>
<feature type="region of interest" description="Disordered" evidence="1">
    <location>
        <begin position="108"/>
        <end position="127"/>
    </location>
</feature>
<dbReference type="AlphaFoldDB" id="A0A838BPX4"/>
<sequence length="127" mass="14080">MDTEDLRDIFRSLGPVHIRRMFGGQGVYQGELMFALVASGEVYLKADDETAGFFRDRGSRPFTYETRDGRRSIMSYWLMPESALDDPDEAAELAAIAVAAARRAKSAQVRKGSRARTARTTAAEPTT</sequence>
<dbReference type="SUPFAM" id="SSF159894">
    <property type="entry name" value="YgaC/TfoX-N like"/>
    <property type="match status" value="1"/>
</dbReference>
<dbReference type="Gene3D" id="3.30.1460.30">
    <property type="entry name" value="YgaC/TfoX-N like chaperone"/>
    <property type="match status" value="1"/>
</dbReference>
<dbReference type="Pfam" id="PF04993">
    <property type="entry name" value="TfoX_N"/>
    <property type="match status" value="1"/>
</dbReference>
<gene>
    <name evidence="3" type="ORF">H0S73_13365</name>
</gene>
<accession>A0A838BPX4</accession>
<dbReference type="InterPro" id="IPR047525">
    <property type="entry name" value="TfoX-like"/>
</dbReference>
<evidence type="ECO:0000256" key="1">
    <source>
        <dbReference type="SAM" id="MobiDB-lite"/>
    </source>
</evidence>
<dbReference type="PANTHER" id="PTHR36121">
    <property type="entry name" value="PROTEIN SXY"/>
    <property type="match status" value="1"/>
</dbReference>
<evidence type="ECO:0000313" key="3">
    <source>
        <dbReference type="EMBL" id="MBA1157119.1"/>
    </source>
</evidence>
<dbReference type="Proteomes" id="UP000572984">
    <property type="component" value="Unassembled WGS sequence"/>
</dbReference>